<feature type="domain" description="Prephenate dehydratase" evidence="10">
    <location>
        <begin position="2"/>
        <end position="181"/>
    </location>
</feature>
<dbReference type="EMBL" id="JBHUEM010000004">
    <property type="protein sequence ID" value="MFD1736047.1"/>
    <property type="molecule type" value="Genomic_DNA"/>
</dbReference>
<evidence type="ECO:0000313" key="13">
    <source>
        <dbReference type="Proteomes" id="UP001597214"/>
    </source>
</evidence>
<evidence type="ECO:0000259" key="11">
    <source>
        <dbReference type="PROSITE" id="PS51671"/>
    </source>
</evidence>
<dbReference type="CDD" id="cd04905">
    <property type="entry name" value="ACT_CM-PDT"/>
    <property type="match status" value="1"/>
</dbReference>
<evidence type="ECO:0000256" key="3">
    <source>
        <dbReference type="ARBA" id="ARBA00021872"/>
    </source>
</evidence>
<reference evidence="13" key="1">
    <citation type="journal article" date="2019" name="Int. J. Syst. Evol. Microbiol.">
        <title>The Global Catalogue of Microorganisms (GCM) 10K type strain sequencing project: providing services to taxonomists for standard genome sequencing and annotation.</title>
        <authorList>
            <consortium name="The Broad Institute Genomics Platform"/>
            <consortium name="The Broad Institute Genome Sequencing Center for Infectious Disease"/>
            <person name="Wu L."/>
            <person name="Ma J."/>
        </authorList>
    </citation>
    <scope>NUCLEOTIDE SEQUENCE [LARGE SCALE GENOMIC DNA]</scope>
    <source>
        <strain evidence="13">CCUG 49339</strain>
    </source>
</reference>
<evidence type="ECO:0000256" key="4">
    <source>
        <dbReference type="ARBA" id="ARBA00022605"/>
    </source>
</evidence>
<evidence type="ECO:0000256" key="9">
    <source>
        <dbReference type="RuleBase" id="RU361254"/>
    </source>
</evidence>
<dbReference type="InterPro" id="IPR018528">
    <property type="entry name" value="Preph_deHydtase_CS"/>
</dbReference>
<comment type="pathway">
    <text evidence="1 9">Amino-acid biosynthesis; L-phenylalanine biosynthesis; phenylpyruvate from prephenate: step 1/1.</text>
</comment>
<dbReference type="EC" id="4.2.1.51" evidence="2 9"/>
<comment type="catalytic activity">
    <reaction evidence="8 9">
        <text>prephenate + H(+) = 3-phenylpyruvate + CO2 + H2O</text>
        <dbReference type="Rhea" id="RHEA:21648"/>
        <dbReference type="ChEBI" id="CHEBI:15377"/>
        <dbReference type="ChEBI" id="CHEBI:15378"/>
        <dbReference type="ChEBI" id="CHEBI:16526"/>
        <dbReference type="ChEBI" id="CHEBI:18005"/>
        <dbReference type="ChEBI" id="CHEBI:29934"/>
        <dbReference type="EC" id="4.2.1.51"/>
    </reaction>
</comment>
<proteinExistence type="predicted"/>
<accession>A0ABW4LNG1</accession>
<keyword evidence="6 9" id="KW-0584">Phenylalanine biosynthesis</keyword>
<evidence type="ECO:0000256" key="7">
    <source>
        <dbReference type="ARBA" id="ARBA00023239"/>
    </source>
</evidence>
<dbReference type="CDD" id="cd13633">
    <property type="entry name" value="PBP2_Sa-PDT_like"/>
    <property type="match status" value="1"/>
</dbReference>
<organism evidence="12 13">
    <name type="scientific">Bacillus salitolerans</name>
    <dbReference type="NCBI Taxonomy" id="1437434"/>
    <lineage>
        <taxon>Bacteria</taxon>
        <taxon>Bacillati</taxon>
        <taxon>Bacillota</taxon>
        <taxon>Bacilli</taxon>
        <taxon>Bacillales</taxon>
        <taxon>Bacillaceae</taxon>
        <taxon>Bacillus</taxon>
    </lineage>
</organism>
<dbReference type="InterPro" id="IPR001086">
    <property type="entry name" value="Preph_deHydtase"/>
</dbReference>
<keyword evidence="5 9" id="KW-0057">Aromatic amino acid biosynthesis</keyword>
<dbReference type="Proteomes" id="UP001597214">
    <property type="component" value="Unassembled WGS sequence"/>
</dbReference>
<dbReference type="SUPFAM" id="SSF55021">
    <property type="entry name" value="ACT-like"/>
    <property type="match status" value="1"/>
</dbReference>
<dbReference type="NCBIfam" id="NF008865">
    <property type="entry name" value="PRK11898.1"/>
    <property type="match status" value="1"/>
</dbReference>
<evidence type="ECO:0000256" key="1">
    <source>
        <dbReference type="ARBA" id="ARBA00004741"/>
    </source>
</evidence>
<dbReference type="RefSeq" id="WP_377927220.1">
    <property type="nucleotide sequence ID" value="NZ_JBHUEM010000004.1"/>
</dbReference>
<feature type="domain" description="ACT" evidence="11">
    <location>
        <begin position="199"/>
        <end position="276"/>
    </location>
</feature>
<dbReference type="Gene3D" id="3.40.190.10">
    <property type="entry name" value="Periplasmic binding protein-like II"/>
    <property type="match status" value="2"/>
</dbReference>
<dbReference type="Pfam" id="PF00800">
    <property type="entry name" value="PDT"/>
    <property type="match status" value="1"/>
</dbReference>
<keyword evidence="13" id="KW-1185">Reference proteome</keyword>
<dbReference type="PANTHER" id="PTHR21022:SF19">
    <property type="entry name" value="PREPHENATE DEHYDRATASE-RELATED"/>
    <property type="match status" value="1"/>
</dbReference>
<keyword evidence="7 9" id="KW-0456">Lyase</keyword>
<dbReference type="SUPFAM" id="SSF53850">
    <property type="entry name" value="Periplasmic binding protein-like II"/>
    <property type="match status" value="1"/>
</dbReference>
<dbReference type="InterPro" id="IPR002912">
    <property type="entry name" value="ACT_dom"/>
</dbReference>
<dbReference type="Gene3D" id="3.30.70.260">
    <property type="match status" value="1"/>
</dbReference>
<dbReference type="PROSITE" id="PS00857">
    <property type="entry name" value="PREPHENATE_DEHYDR_1"/>
    <property type="match status" value="1"/>
</dbReference>
<protein>
    <recommendedName>
        <fullName evidence="3 9">Prephenate dehydratase</fullName>
        <shortName evidence="9">PDT</shortName>
        <ecNumber evidence="2 9">4.2.1.51</ecNumber>
    </recommendedName>
</protein>
<dbReference type="InterPro" id="IPR008242">
    <property type="entry name" value="Chor_mutase/pphenate_deHydtase"/>
</dbReference>
<dbReference type="PROSITE" id="PS51671">
    <property type="entry name" value="ACT"/>
    <property type="match status" value="1"/>
</dbReference>
<evidence type="ECO:0000256" key="6">
    <source>
        <dbReference type="ARBA" id="ARBA00023222"/>
    </source>
</evidence>
<name>A0ABW4LNG1_9BACI</name>
<dbReference type="PROSITE" id="PS51171">
    <property type="entry name" value="PREPHENATE_DEHYDR_3"/>
    <property type="match status" value="1"/>
</dbReference>
<dbReference type="InterPro" id="IPR045865">
    <property type="entry name" value="ACT-like_dom_sf"/>
</dbReference>
<evidence type="ECO:0000256" key="5">
    <source>
        <dbReference type="ARBA" id="ARBA00023141"/>
    </source>
</evidence>
<evidence type="ECO:0000256" key="8">
    <source>
        <dbReference type="ARBA" id="ARBA00047848"/>
    </source>
</evidence>
<dbReference type="PROSITE" id="PS00858">
    <property type="entry name" value="PREPHENATE_DEHYDR_2"/>
    <property type="match status" value="1"/>
</dbReference>
<dbReference type="PIRSF" id="PIRSF001500">
    <property type="entry name" value="Chor_mut_pdt_Ppr"/>
    <property type="match status" value="1"/>
</dbReference>
<comment type="caution">
    <text evidence="12">The sequence shown here is derived from an EMBL/GenBank/DDBJ whole genome shotgun (WGS) entry which is preliminary data.</text>
</comment>
<sequence>MVIGYLGPKATFTEQAVRTIFDGHAIKPFPSIPACIQGVEEGVITYGIVPIENTIEGSVTLTLDYLIHEYQLPIVGEIIVPIQQHLMIHPKNTKQSRIEKILSHPHALAQCRKYLHDSFSSVEQVEMLSTSAAARYVMENSEEAIGAIANELAAKEYGLQIIARNIHDYENNHTRFVIIQRANDEVKSIFKGEDYKTTLAITLPTDQPGALYQVLAAFAWRKLNLSKIESRPLKTGLGNYLFIIDVTESMNNILVNGAINELEALGCGVTCLGSYPVLTNKSSFV</sequence>
<evidence type="ECO:0000313" key="12">
    <source>
        <dbReference type="EMBL" id="MFD1736047.1"/>
    </source>
</evidence>
<keyword evidence="4 9" id="KW-0028">Amino-acid biosynthesis</keyword>
<dbReference type="GO" id="GO:0004664">
    <property type="term" value="F:prephenate dehydratase activity"/>
    <property type="evidence" value="ECO:0007669"/>
    <property type="project" value="UniProtKB-EC"/>
</dbReference>
<dbReference type="PANTHER" id="PTHR21022">
    <property type="entry name" value="PREPHENATE DEHYDRATASE P PROTEIN"/>
    <property type="match status" value="1"/>
</dbReference>
<gene>
    <name evidence="9 12" type="primary">pheA</name>
    <name evidence="12" type="ORF">ACFSCX_05665</name>
</gene>
<evidence type="ECO:0000256" key="2">
    <source>
        <dbReference type="ARBA" id="ARBA00013147"/>
    </source>
</evidence>
<dbReference type="Pfam" id="PF01842">
    <property type="entry name" value="ACT"/>
    <property type="match status" value="1"/>
</dbReference>
<evidence type="ECO:0000259" key="10">
    <source>
        <dbReference type="PROSITE" id="PS51171"/>
    </source>
</evidence>